<evidence type="ECO:0000313" key="8">
    <source>
        <dbReference type="Proteomes" id="UP001178461"/>
    </source>
</evidence>
<keyword evidence="6" id="KW-0051">Antiviral defense</keyword>
<organism evidence="7 8">
    <name type="scientific">Podarcis lilfordi</name>
    <name type="common">Lilford's wall lizard</name>
    <dbReference type="NCBI Taxonomy" id="74358"/>
    <lineage>
        <taxon>Eukaryota</taxon>
        <taxon>Metazoa</taxon>
        <taxon>Chordata</taxon>
        <taxon>Craniata</taxon>
        <taxon>Vertebrata</taxon>
        <taxon>Euteleostomi</taxon>
        <taxon>Lepidosauria</taxon>
        <taxon>Squamata</taxon>
        <taxon>Bifurcata</taxon>
        <taxon>Unidentata</taxon>
        <taxon>Episquamata</taxon>
        <taxon>Laterata</taxon>
        <taxon>Lacertibaenia</taxon>
        <taxon>Lacertidae</taxon>
        <taxon>Podarcis</taxon>
    </lineage>
</organism>
<evidence type="ECO:0000256" key="1">
    <source>
        <dbReference type="ARBA" id="ARBA00004613"/>
    </source>
</evidence>
<evidence type="ECO:0000256" key="2">
    <source>
        <dbReference type="ARBA" id="ARBA00008717"/>
    </source>
</evidence>
<dbReference type="InterPro" id="IPR029177">
    <property type="entry name" value="INF_lambda"/>
</dbReference>
<keyword evidence="5" id="KW-0732">Signal</keyword>
<dbReference type="EMBL" id="OX395133">
    <property type="protein sequence ID" value="CAI5780682.1"/>
    <property type="molecule type" value="Genomic_DNA"/>
</dbReference>
<name>A0AA35PDG4_9SAUR</name>
<evidence type="ECO:0000256" key="6">
    <source>
        <dbReference type="ARBA" id="ARBA00023118"/>
    </source>
</evidence>
<dbReference type="GO" id="GO:0005615">
    <property type="term" value="C:extracellular space"/>
    <property type="evidence" value="ECO:0007669"/>
    <property type="project" value="UniProtKB-KW"/>
</dbReference>
<sequence length="271" mass="31096">MLRVPRHFIRMVEFPGSLFCVLKTESCAAPVKRILLAAAAVILFLEIYRADGASINWCFFGDFSPPKVTKAFKELTYKYEDLRKESQPWRNCSREHLRWPKASLDNIWDKREALAMKLDLVISVLRNHSQTVSAKIVKPVLEEYLMPLQGRLANCIKHKPSDHRASSHLQEFKEKLQTFNTTNVQPSSRSRPQIPSFAASLDHKRPGTRMPASFRICEVSTPACKAFASSLPHPDQDAIQMQFSSGKRKAILPKEEKNERLQILTELYCRK</sequence>
<gene>
    <name evidence="7" type="ORF">PODLI_1B025020</name>
</gene>
<keyword evidence="4" id="KW-0964">Secreted</keyword>
<evidence type="ECO:0000256" key="5">
    <source>
        <dbReference type="ARBA" id="ARBA00022729"/>
    </source>
</evidence>
<dbReference type="Pfam" id="PF15177">
    <property type="entry name" value="IL28A"/>
    <property type="match status" value="1"/>
</dbReference>
<evidence type="ECO:0000256" key="4">
    <source>
        <dbReference type="ARBA" id="ARBA00022525"/>
    </source>
</evidence>
<proteinExistence type="inferred from homology"/>
<dbReference type="GO" id="GO:0005125">
    <property type="term" value="F:cytokine activity"/>
    <property type="evidence" value="ECO:0007669"/>
    <property type="project" value="UniProtKB-KW"/>
</dbReference>
<dbReference type="Gene3D" id="1.20.1250.60">
    <property type="entry name" value="Interferon lambda"/>
    <property type="match status" value="1"/>
</dbReference>
<dbReference type="Proteomes" id="UP001178461">
    <property type="component" value="Chromosome 8"/>
</dbReference>
<keyword evidence="8" id="KW-1185">Reference proteome</keyword>
<reference evidence="7" key="1">
    <citation type="submission" date="2022-12" db="EMBL/GenBank/DDBJ databases">
        <authorList>
            <person name="Alioto T."/>
            <person name="Alioto T."/>
            <person name="Gomez Garrido J."/>
        </authorList>
    </citation>
    <scope>NUCLEOTIDE SEQUENCE</scope>
</reference>
<keyword evidence="3" id="KW-0202">Cytokine</keyword>
<dbReference type="GO" id="GO:0007259">
    <property type="term" value="P:cell surface receptor signaling pathway via JAK-STAT"/>
    <property type="evidence" value="ECO:0007669"/>
    <property type="project" value="InterPro"/>
</dbReference>
<evidence type="ECO:0000256" key="3">
    <source>
        <dbReference type="ARBA" id="ARBA00022514"/>
    </source>
</evidence>
<dbReference type="AlphaFoldDB" id="A0AA35PDG4"/>
<accession>A0AA35PDG4</accession>
<evidence type="ECO:0000313" key="7">
    <source>
        <dbReference type="EMBL" id="CAI5780682.1"/>
    </source>
</evidence>
<protein>
    <submittedName>
        <fullName evidence="7">Apolipoprotein M</fullName>
    </submittedName>
</protein>
<dbReference type="GO" id="GO:0051607">
    <property type="term" value="P:defense response to virus"/>
    <property type="evidence" value="ECO:0007669"/>
    <property type="project" value="UniProtKB-KW"/>
</dbReference>
<dbReference type="GO" id="GO:0050778">
    <property type="term" value="P:positive regulation of immune response"/>
    <property type="evidence" value="ECO:0007669"/>
    <property type="project" value="InterPro"/>
</dbReference>
<dbReference type="InterPro" id="IPR038326">
    <property type="entry name" value="IFN-lambda_sf"/>
</dbReference>
<comment type="similarity">
    <text evidence="2">Belongs to the lambda interferon family.</text>
</comment>
<comment type="subcellular location">
    <subcellularLocation>
        <location evidence="1">Secreted</location>
    </subcellularLocation>
</comment>